<evidence type="ECO:0000313" key="3">
    <source>
        <dbReference type="Proteomes" id="UP000005408"/>
    </source>
</evidence>
<accession>A0A8W8LTJ3</accession>
<feature type="compositionally biased region" description="Polar residues" evidence="1">
    <location>
        <begin position="49"/>
        <end position="61"/>
    </location>
</feature>
<dbReference type="OrthoDB" id="10045556at2759"/>
<feature type="region of interest" description="Disordered" evidence="1">
    <location>
        <begin position="1"/>
        <end position="31"/>
    </location>
</feature>
<feature type="compositionally biased region" description="Basic and acidic residues" evidence="1">
    <location>
        <begin position="93"/>
        <end position="105"/>
    </location>
</feature>
<feature type="compositionally biased region" description="Low complexity" evidence="1">
    <location>
        <begin position="106"/>
        <end position="126"/>
    </location>
</feature>
<name>A0A8W8LTJ3_MAGGI</name>
<dbReference type="Proteomes" id="UP000005408">
    <property type="component" value="Unassembled WGS sequence"/>
</dbReference>
<keyword evidence="3" id="KW-1185">Reference proteome</keyword>
<feature type="compositionally biased region" description="Polar residues" evidence="1">
    <location>
        <begin position="21"/>
        <end position="31"/>
    </location>
</feature>
<dbReference type="AlphaFoldDB" id="A0A8W8LTJ3"/>
<dbReference type="OMA" id="GIMEPRT"/>
<protein>
    <submittedName>
        <fullName evidence="2">Uncharacterized protein</fullName>
    </submittedName>
</protein>
<evidence type="ECO:0000313" key="2">
    <source>
        <dbReference type="EnsemblMetazoa" id="G2964.2:cds"/>
    </source>
</evidence>
<evidence type="ECO:0000256" key="1">
    <source>
        <dbReference type="SAM" id="MobiDB-lite"/>
    </source>
</evidence>
<reference evidence="2" key="1">
    <citation type="submission" date="2022-08" db="UniProtKB">
        <authorList>
            <consortium name="EnsemblMetazoa"/>
        </authorList>
    </citation>
    <scope>IDENTIFICATION</scope>
    <source>
        <strain evidence="2">05x7-T-G4-1.051#20</strain>
    </source>
</reference>
<sequence>MASTKTFDMSMLHKELKRPLNPNQGKNPQQRYTIEEFHNRSKLFPCTQTNKLFQKSPNPSVQDEKQETNELKLISHRPPSAAKKSNRVQSAKCRIEGNWKLDNNDSNHGLSHSKLNSSHLKSASNNKGKDSYCSEDHDKQIIPFHGKPMPVFDVGDNAPFPSYNFQEKKNLKYVGKYDKPFTFKNEGNLIDFKEYVTVPDEENQPAVKVKARPSSAKCSRVKTDNTENIIPVVFNLATNQQVYGEETDSKCSSNQETCYKLATSDGLLNKFHKEEGIKRSTPQSLDDIMPWLSDCYTKEDLGIDPSHCLVFLPSVSADSYKDLPVVPSPQSAKEDLPYKEKVKPPLVNKKYSHPSWKKKHGVDDWACSHTKPESTCYGFDYGIMEPRTAAVIRKEIEDLENLMKGIGNMDSDCMMVRYQAEIEKFRQTYRDTMALVPDRLLHSPVPVDTFGLRQFYREHDEIMLEIRRQHSLCIQELAQLETEVEIESDRKYFKHVIPN</sequence>
<proteinExistence type="predicted"/>
<feature type="region of interest" description="Disordered" evidence="1">
    <location>
        <begin position="49"/>
        <end position="134"/>
    </location>
</feature>
<dbReference type="EnsemblMetazoa" id="G2964.2">
    <property type="protein sequence ID" value="G2964.2:cds"/>
    <property type="gene ID" value="G2964"/>
</dbReference>
<organism evidence="2 3">
    <name type="scientific">Magallana gigas</name>
    <name type="common">Pacific oyster</name>
    <name type="synonym">Crassostrea gigas</name>
    <dbReference type="NCBI Taxonomy" id="29159"/>
    <lineage>
        <taxon>Eukaryota</taxon>
        <taxon>Metazoa</taxon>
        <taxon>Spiralia</taxon>
        <taxon>Lophotrochozoa</taxon>
        <taxon>Mollusca</taxon>
        <taxon>Bivalvia</taxon>
        <taxon>Autobranchia</taxon>
        <taxon>Pteriomorphia</taxon>
        <taxon>Ostreida</taxon>
        <taxon>Ostreoidea</taxon>
        <taxon>Ostreidae</taxon>
        <taxon>Magallana</taxon>
    </lineage>
</organism>